<evidence type="ECO:0000256" key="2">
    <source>
        <dbReference type="ARBA" id="ARBA00023125"/>
    </source>
</evidence>
<sequence length="288" mass="31184">MNDLRMGIAGVGEIRPGMHLCAIYSGPDQRDRLLVPFMQEGLRHGDQCVCLIDGLEPRSMRQQTYGAAGRGDTPRSGHLGVYPASHAYLRAGKLAVEQMTTFLETHPASSTGDQLPLLRAAGEMSWGPREPGAEELSVHESAVTQVLAEVPALFLCLYDLQRFGVEMLVNVLRIHSQVLLDGTVLHNPHCLAPTDYPKTTPPAVVSYPLADLHLGPVGEGDQWLSLTGAEVRVAELVASGMTNRAIAEQLIVSPHTVDAHLKHMYVKLGIHSRVELTVLALRHGPPAA</sequence>
<dbReference type="GO" id="GO:0003677">
    <property type="term" value="F:DNA binding"/>
    <property type="evidence" value="ECO:0007669"/>
    <property type="project" value="UniProtKB-KW"/>
</dbReference>
<dbReference type="Proteomes" id="UP000683575">
    <property type="component" value="Chromosome"/>
</dbReference>
<proteinExistence type="predicted"/>
<keyword evidence="6" id="KW-1185">Reference proteome</keyword>
<accession>A0A975SWT7</accession>
<keyword evidence="3" id="KW-0804">Transcription</keyword>
<name>A0A975SWT7_9ACTN</name>
<dbReference type="InterPro" id="IPR000792">
    <property type="entry name" value="Tscrpt_reg_LuxR_C"/>
</dbReference>
<dbReference type="RefSeq" id="WP_216938890.1">
    <property type="nucleotide sequence ID" value="NZ_CP077062.1"/>
</dbReference>
<evidence type="ECO:0000256" key="3">
    <source>
        <dbReference type="ARBA" id="ARBA00023163"/>
    </source>
</evidence>
<dbReference type="AlphaFoldDB" id="A0A975SWT7"/>
<gene>
    <name evidence="5" type="ORF">KRR39_18255</name>
</gene>
<evidence type="ECO:0000256" key="1">
    <source>
        <dbReference type="ARBA" id="ARBA00023015"/>
    </source>
</evidence>
<dbReference type="GO" id="GO:0006355">
    <property type="term" value="P:regulation of DNA-templated transcription"/>
    <property type="evidence" value="ECO:0007669"/>
    <property type="project" value="InterPro"/>
</dbReference>
<dbReference type="PANTHER" id="PTHR44688">
    <property type="entry name" value="DNA-BINDING TRANSCRIPTIONAL ACTIVATOR DEVR_DOSR"/>
    <property type="match status" value="1"/>
</dbReference>
<dbReference type="EMBL" id="CP077062">
    <property type="protein sequence ID" value="QWZ07379.1"/>
    <property type="molecule type" value="Genomic_DNA"/>
</dbReference>
<dbReference type="PANTHER" id="PTHR44688:SF16">
    <property type="entry name" value="DNA-BINDING TRANSCRIPTIONAL ACTIVATOR DEVR_DOSR"/>
    <property type="match status" value="1"/>
</dbReference>
<organism evidence="5 6">
    <name type="scientific">Nocardioides panacis</name>
    <dbReference type="NCBI Taxonomy" id="2849501"/>
    <lineage>
        <taxon>Bacteria</taxon>
        <taxon>Bacillati</taxon>
        <taxon>Actinomycetota</taxon>
        <taxon>Actinomycetes</taxon>
        <taxon>Propionibacteriales</taxon>
        <taxon>Nocardioidaceae</taxon>
        <taxon>Nocardioides</taxon>
    </lineage>
</organism>
<feature type="domain" description="HTH luxR-type" evidence="4">
    <location>
        <begin position="219"/>
        <end position="284"/>
    </location>
</feature>
<dbReference type="PROSITE" id="PS00622">
    <property type="entry name" value="HTH_LUXR_1"/>
    <property type="match status" value="1"/>
</dbReference>
<protein>
    <submittedName>
        <fullName evidence="5">MEDS domain-containing protein</fullName>
    </submittedName>
</protein>
<evidence type="ECO:0000313" key="5">
    <source>
        <dbReference type="EMBL" id="QWZ07379.1"/>
    </source>
</evidence>
<dbReference type="PROSITE" id="PS50043">
    <property type="entry name" value="HTH_LUXR_2"/>
    <property type="match status" value="1"/>
</dbReference>
<dbReference type="KEGG" id="nps:KRR39_18255"/>
<dbReference type="CDD" id="cd06170">
    <property type="entry name" value="LuxR_C_like"/>
    <property type="match status" value="1"/>
</dbReference>
<dbReference type="Pfam" id="PF14417">
    <property type="entry name" value="MEDS"/>
    <property type="match status" value="1"/>
</dbReference>
<dbReference type="InterPro" id="IPR025847">
    <property type="entry name" value="MEDS_domain"/>
</dbReference>
<keyword evidence="1" id="KW-0805">Transcription regulation</keyword>
<evidence type="ECO:0000313" key="6">
    <source>
        <dbReference type="Proteomes" id="UP000683575"/>
    </source>
</evidence>
<dbReference type="SMART" id="SM00421">
    <property type="entry name" value="HTH_LUXR"/>
    <property type="match status" value="1"/>
</dbReference>
<evidence type="ECO:0000259" key="4">
    <source>
        <dbReference type="PROSITE" id="PS50043"/>
    </source>
</evidence>
<dbReference type="Pfam" id="PF00196">
    <property type="entry name" value="GerE"/>
    <property type="match status" value="1"/>
</dbReference>
<keyword evidence="2" id="KW-0238">DNA-binding</keyword>
<reference evidence="5" key="1">
    <citation type="submission" date="2021-06" db="EMBL/GenBank/DDBJ databases">
        <title>Complete genome sequence of Nocardioides sp. G188.</title>
        <authorList>
            <person name="Im W.-T."/>
        </authorList>
    </citation>
    <scope>NUCLEOTIDE SEQUENCE</scope>
    <source>
        <strain evidence="5">G188</strain>
    </source>
</reference>